<evidence type="ECO:0000256" key="5">
    <source>
        <dbReference type="ARBA" id="ARBA00023128"/>
    </source>
</evidence>
<dbReference type="AlphaFoldDB" id="A0A2P5G0A9"/>
<accession>A0A2P5G0A9</accession>
<keyword evidence="9" id="KW-1185">Reference proteome</keyword>
<protein>
    <recommendedName>
        <fullName evidence="7">Large ribosomal subunit protein bL32m</fullName>
    </recommendedName>
</protein>
<comment type="caution">
    <text evidence="8">The sequence shown here is derived from an EMBL/GenBank/DDBJ whole genome shotgun (WGS) entry which is preliminary data.</text>
</comment>
<dbReference type="GO" id="GO:0005762">
    <property type="term" value="C:mitochondrial large ribosomal subunit"/>
    <property type="evidence" value="ECO:0007669"/>
    <property type="project" value="TreeGrafter"/>
</dbReference>
<dbReference type="InterPro" id="IPR051991">
    <property type="entry name" value="Mitoribosomal_protein_bL32"/>
</dbReference>
<evidence type="ECO:0000256" key="4">
    <source>
        <dbReference type="ARBA" id="ARBA00022980"/>
    </source>
</evidence>
<evidence type="ECO:0000313" key="9">
    <source>
        <dbReference type="Proteomes" id="UP000237000"/>
    </source>
</evidence>
<keyword evidence="6" id="KW-0687">Ribonucleoprotein</keyword>
<evidence type="ECO:0000256" key="1">
    <source>
        <dbReference type="ARBA" id="ARBA00004173"/>
    </source>
</evidence>
<dbReference type="PANTHER" id="PTHR21026:SF2">
    <property type="entry name" value="LARGE RIBOSOMAL SUBUNIT PROTEIN BL32M"/>
    <property type="match status" value="1"/>
</dbReference>
<gene>
    <name evidence="8" type="ORF">TorRG33x02_006950</name>
</gene>
<dbReference type="SUPFAM" id="SSF57829">
    <property type="entry name" value="Zn-binding ribosomal proteins"/>
    <property type="match status" value="1"/>
</dbReference>
<dbReference type="FunCoup" id="A0A2P5G0A9">
    <property type="interactions" value="554"/>
</dbReference>
<dbReference type="InterPro" id="IPR011332">
    <property type="entry name" value="Ribosomal_zn-bd"/>
</dbReference>
<dbReference type="EMBL" id="JXTC01000002">
    <property type="protein sequence ID" value="POO03490.1"/>
    <property type="molecule type" value="Genomic_DNA"/>
</dbReference>
<name>A0A2P5G0A9_TREOI</name>
<proteinExistence type="inferred from homology"/>
<evidence type="ECO:0000256" key="7">
    <source>
        <dbReference type="ARBA" id="ARBA00039935"/>
    </source>
</evidence>
<evidence type="ECO:0000256" key="6">
    <source>
        <dbReference type="ARBA" id="ARBA00023274"/>
    </source>
</evidence>
<keyword evidence="4 8" id="KW-0689">Ribosomal protein</keyword>
<comment type="subcellular location">
    <subcellularLocation>
        <location evidence="1">Mitochondrion</location>
    </subcellularLocation>
</comment>
<dbReference type="STRING" id="63057.A0A2P5G0A9"/>
<organism evidence="8 9">
    <name type="scientific">Trema orientale</name>
    <name type="common">Charcoal tree</name>
    <name type="synonym">Celtis orientalis</name>
    <dbReference type="NCBI Taxonomy" id="63057"/>
    <lineage>
        <taxon>Eukaryota</taxon>
        <taxon>Viridiplantae</taxon>
        <taxon>Streptophyta</taxon>
        <taxon>Embryophyta</taxon>
        <taxon>Tracheophyta</taxon>
        <taxon>Spermatophyta</taxon>
        <taxon>Magnoliopsida</taxon>
        <taxon>eudicotyledons</taxon>
        <taxon>Gunneridae</taxon>
        <taxon>Pentapetalae</taxon>
        <taxon>rosids</taxon>
        <taxon>fabids</taxon>
        <taxon>Rosales</taxon>
        <taxon>Cannabaceae</taxon>
        <taxon>Trema</taxon>
    </lineage>
</organism>
<dbReference type="PANTHER" id="PTHR21026">
    <property type="entry name" value="39S RIBOSOMAL PROTEIN L32, MITOCHONDRIAL"/>
    <property type="match status" value="1"/>
</dbReference>
<comment type="similarity">
    <text evidence="2">Belongs to the bacterial ribosomal protein bL32 family.</text>
</comment>
<evidence type="ECO:0000256" key="2">
    <source>
        <dbReference type="ARBA" id="ARBA00008560"/>
    </source>
</evidence>
<reference evidence="9" key="1">
    <citation type="submission" date="2016-06" db="EMBL/GenBank/DDBJ databases">
        <title>Parallel loss of symbiosis genes in relatives of nitrogen-fixing non-legume Parasponia.</title>
        <authorList>
            <person name="Van Velzen R."/>
            <person name="Holmer R."/>
            <person name="Bu F."/>
            <person name="Rutten L."/>
            <person name="Van Zeijl A."/>
            <person name="Liu W."/>
            <person name="Santuari L."/>
            <person name="Cao Q."/>
            <person name="Sharma T."/>
            <person name="Shen D."/>
            <person name="Roswanjaya Y."/>
            <person name="Wardhani T."/>
            <person name="Kalhor M.S."/>
            <person name="Jansen J."/>
            <person name="Van den Hoogen J."/>
            <person name="Gungor B."/>
            <person name="Hartog M."/>
            <person name="Hontelez J."/>
            <person name="Verver J."/>
            <person name="Yang W.-C."/>
            <person name="Schijlen E."/>
            <person name="Repin R."/>
            <person name="Schilthuizen M."/>
            <person name="Schranz E."/>
            <person name="Heidstra R."/>
            <person name="Miyata K."/>
            <person name="Fedorova E."/>
            <person name="Kohlen W."/>
            <person name="Bisseling T."/>
            <person name="Smit S."/>
            <person name="Geurts R."/>
        </authorList>
    </citation>
    <scope>NUCLEOTIDE SEQUENCE [LARGE SCALE GENOMIC DNA]</scope>
    <source>
        <strain evidence="9">cv. RG33-2</strain>
    </source>
</reference>
<sequence length="170" mass="18853">MALRMLTLKSGGGKMTSLLGLRWTHGAAIPGPLDGLFERNMVSPPLVLPEFDRATPEDSNNNRNIGFGFPSFSFGGSMELMAVPKRKVSPHKRGIRNGPKALKPTPVIMRCRIDFQPLVCLCLWDFEILDKRSLNCGERSERSCGRVKLPHFYCCSGEREGTGEQNGSTR</sequence>
<evidence type="ECO:0000313" key="8">
    <source>
        <dbReference type="EMBL" id="POO03490.1"/>
    </source>
</evidence>
<keyword evidence="3" id="KW-0809">Transit peptide</keyword>
<dbReference type="GO" id="GO:0006412">
    <property type="term" value="P:translation"/>
    <property type="evidence" value="ECO:0007669"/>
    <property type="project" value="InterPro"/>
</dbReference>
<dbReference type="GO" id="GO:0003735">
    <property type="term" value="F:structural constituent of ribosome"/>
    <property type="evidence" value="ECO:0007669"/>
    <property type="project" value="TreeGrafter"/>
</dbReference>
<dbReference type="OrthoDB" id="2014905at2759"/>
<dbReference type="Proteomes" id="UP000237000">
    <property type="component" value="Unassembled WGS sequence"/>
</dbReference>
<dbReference type="InParanoid" id="A0A2P5G0A9"/>
<evidence type="ECO:0000256" key="3">
    <source>
        <dbReference type="ARBA" id="ARBA00022946"/>
    </source>
</evidence>
<keyword evidence="5" id="KW-0496">Mitochondrion</keyword>